<dbReference type="EMBL" id="NIXT01003237">
    <property type="protein sequence ID" value="OXE29460.1"/>
    <property type="molecule type" value="Genomic_DNA"/>
</dbReference>
<feature type="non-terminal residue" evidence="1">
    <location>
        <position position="106"/>
    </location>
</feature>
<evidence type="ECO:0008006" key="3">
    <source>
        <dbReference type="Google" id="ProtNLM"/>
    </source>
</evidence>
<reference evidence="1 2" key="1">
    <citation type="journal article" date="2017" name="Appl. Environ. Microbiol.">
        <title>Parallel evolution of two clades of a major Atlantic endemic Vibrio parahaemolyticus pathogen lineage by independent acquisition of related pathogenicity islands.</title>
        <authorList>
            <person name="Xu F."/>
            <person name="Gonzalez-Escalona N."/>
            <person name="Drees K.P."/>
            <person name="Sebra R.P."/>
            <person name="Cooper V.S."/>
            <person name="Jones S.H."/>
            <person name="Whistler C.A."/>
        </authorList>
    </citation>
    <scope>NUCLEOTIDE SEQUENCE [LARGE SCALE GENOMIC DNA]</scope>
    <source>
        <strain evidence="1 2">MAVP-3</strain>
    </source>
</reference>
<comment type="caution">
    <text evidence="1">The sequence shown here is derived from an EMBL/GenBank/DDBJ whole genome shotgun (WGS) entry which is preliminary data.</text>
</comment>
<evidence type="ECO:0000313" key="1">
    <source>
        <dbReference type="EMBL" id="OXE29460.1"/>
    </source>
</evidence>
<dbReference type="AlphaFoldDB" id="A0A227J335"/>
<dbReference type="Proteomes" id="UP000214596">
    <property type="component" value="Unassembled WGS sequence"/>
</dbReference>
<proteinExistence type="predicted"/>
<protein>
    <recommendedName>
        <fullName evidence="3">Cadherin domain-containing protein</fullName>
    </recommendedName>
</protein>
<feature type="non-terminal residue" evidence="1">
    <location>
        <position position="1"/>
    </location>
</feature>
<sequence>LHQQQGLEKGDTIVIKKPPMHGKIDGNTYQSKENYFGNDQFEFSIMKENGRESNTAMAVITVEAVNDEPIFAVEASRKEGLSNEKVTLSVLSLKDVDSTDHSFKWR</sequence>
<gene>
    <name evidence="1" type="ORF">CA163_28520</name>
</gene>
<organism evidence="1 2">
    <name type="scientific">Vibrio parahaemolyticus</name>
    <dbReference type="NCBI Taxonomy" id="670"/>
    <lineage>
        <taxon>Bacteria</taxon>
        <taxon>Pseudomonadati</taxon>
        <taxon>Pseudomonadota</taxon>
        <taxon>Gammaproteobacteria</taxon>
        <taxon>Vibrionales</taxon>
        <taxon>Vibrionaceae</taxon>
        <taxon>Vibrio</taxon>
    </lineage>
</organism>
<accession>A0A227J335</accession>
<evidence type="ECO:0000313" key="2">
    <source>
        <dbReference type="Proteomes" id="UP000214596"/>
    </source>
</evidence>
<name>A0A227J335_VIBPH</name>